<evidence type="ECO:0000256" key="1">
    <source>
        <dbReference type="SAM" id="Phobius"/>
    </source>
</evidence>
<keyword evidence="1" id="KW-1133">Transmembrane helix</keyword>
<keyword evidence="1" id="KW-0472">Membrane</keyword>
<dbReference type="EMBL" id="HBUF01531192">
    <property type="protein sequence ID" value="CAG6751865.1"/>
    <property type="molecule type" value="Transcribed_RNA"/>
</dbReference>
<sequence length="112" mass="12824">MKGFFYCKNTVIFILLSKSKFQSFQKSSEQTARCSTFIRALSEHRWHIGESLQPILLRCWAKQSCPVIRRNVAPATFLGNSGIMSGLFILNFFPVFISSSIFDPFFMMLVAL</sequence>
<evidence type="ECO:0000313" key="2">
    <source>
        <dbReference type="EMBL" id="CAG6751863.1"/>
    </source>
</evidence>
<organism evidence="2">
    <name type="scientific">Cacopsylla melanoneura</name>
    <dbReference type="NCBI Taxonomy" id="428564"/>
    <lineage>
        <taxon>Eukaryota</taxon>
        <taxon>Metazoa</taxon>
        <taxon>Ecdysozoa</taxon>
        <taxon>Arthropoda</taxon>
        <taxon>Hexapoda</taxon>
        <taxon>Insecta</taxon>
        <taxon>Pterygota</taxon>
        <taxon>Neoptera</taxon>
        <taxon>Paraneoptera</taxon>
        <taxon>Hemiptera</taxon>
        <taxon>Sternorrhyncha</taxon>
        <taxon>Psylloidea</taxon>
        <taxon>Psyllidae</taxon>
        <taxon>Psyllinae</taxon>
        <taxon>Cacopsylla</taxon>
    </lineage>
</organism>
<reference evidence="2" key="1">
    <citation type="submission" date="2021-05" db="EMBL/GenBank/DDBJ databases">
        <authorList>
            <person name="Alioto T."/>
            <person name="Alioto T."/>
            <person name="Gomez Garrido J."/>
        </authorList>
    </citation>
    <scope>NUCLEOTIDE SEQUENCE</scope>
</reference>
<dbReference type="EMBL" id="HBUF01531191">
    <property type="protein sequence ID" value="CAG6751864.1"/>
    <property type="molecule type" value="Transcribed_RNA"/>
</dbReference>
<feature type="transmembrane region" description="Helical" evidence="1">
    <location>
        <begin position="87"/>
        <end position="111"/>
    </location>
</feature>
<dbReference type="EMBL" id="HBUF01531188">
    <property type="protein sequence ID" value="CAG6751861.1"/>
    <property type="molecule type" value="Transcribed_RNA"/>
</dbReference>
<dbReference type="EMBL" id="HBUF01531190">
    <property type="protein sequence ID" value="CAG6751863.1"/>
    <property type="molecule type" value="Transcribed_RNA"/>
</dbReference>
<accession>A0A8D8ZQ58</accession>
<proteinExistence type="predicted"/>
<name>A0A8D8ZQ58_9HEMI</name>
<keyword evidence="1" id="KW-0812">Transmembrane</keyword>
<dbReference type="AlphaFoldDB" id="A0A8D8ZQ58"/>
<dbReference type="EMBL" id="HBUF01531189">
    <property type="protein sequence ID" value="CAG6751862.1"/>
    <property type="molecule type" value="Transcribed_RNA"/>
</dbReference>
<protein>
    <submittedName>
        <fullName evidence="2">Uncharacterized protein</fullName>
    </submittedName>
</protein>